<dbReference type="Proteomes" id="UP000230796">
    <property type="component" value="Unassembled WGS sequence"/>
</dbReference>
<evidence type="ECO:0000313" key="4">
    <source>
        <dbReference type="Proteomes" id="UP000230796"/>
    </source>
</evidence>
<accession>A0A2H0VJF6</accession>
<dbReference type="PANTHER" id="PTHR10948:SF23">
    <property type="entry name" value="TRANSPOSASE INSI FOR INSERTION SEQUENCE ELEMENT IS30A-RELATED"/>
    <property type="match status" value="1"/>
</dbReference>
<dbReference type="InterPro" id="IPR051917">
    <property type="entry name" value="Transposase-Integrase"/>
</dbReference>
<dbReference type="AlphaFoldDB" id="A0A2H0VJF6"/>
<evidence type="ECO:0000259" key="2">
    <source>
        <dbReference type="PROSITE" id="PS50994"/>
    </source>
</evidence>
<dbReference type="GO" id="GO:0015074">
    <property type="term" value="P:DNA integration"/>
    <property type="evidence" value="ECO:0007669"/>
    <property type="project" value="InterPro"/>
</dbReference>
<dbReference type="InterPro" id="IPR001584">
    <property type="entry name" value="Integrase_cat-core"/>
</dbReference>
<dbReference type="InterPro" id="IPR053392">
    <property type="entry name" value="Transposase_IS30-like"/>
</dbReference>
<protein>
    <recommendedName>
        <fullName evidence="2">Integrase catalytic domain-containing protein</fullName>
    </recommendedName>
</protein>
<gene>
    <name evidence="3" type="ORF">COT87_00520</name>
</gene>
<dbReference type="EMBL" id="PFAF01000007">
    <property type="protein sequence ID" value="PIR99235.1"/>
    <property type="molecule type" value="Genomic_DNA"/>
</dbReference>
<dbReference type="Pfam" id="PF13936">
    <property type="entry name" value="HTH_38"/>
    <property type="match status" value="1"/>
</dbReference>
<dbReference type="SUPFAM" id="SSF53098">
    <property type="entry name" value="Ribonuclease H-like"/>
    <property type="match status" value="1"/>
</dbReference>
<dbReference type="GO" id="GO:0003676">
    <property type="term" value="F:nucleic acid binding"/>
    <property type="evidence" value="ECO:0007669"/>
    <property type="project" value="InterPro"/>
</dbReference>
<dbReference type="GO" id="GO:0005829">
    <property type="term" value="C:cytosol"/>
    <property type="evidence" value="ECO:0007669"/>
    <property type="project" value="TreeGrafter"/>
</dbReference>
<dbReference type="PANTHER" id="PTHR10948">
    <property type="entry name" value="TRANSPOSASE"/>
    <property type="match status" value="1"/>
</dbReference>
<dbReference type="InterPro" id="IPR025246">
    <property type="entry name" value="IS30-like_HTH"/>
</dbReference>
<dbReference type="NCBIfam" id="NF033563">
    <property type="entry name" value="transpos_IS30"/>
    <property type="match status" value="1"/>
</dbReference>
<sequence>MCQTQHTKHSHLTQEKRVVIEALVRQGDTIRKIASIINVHYSTVSRELLRNRGASGLYKAKAAQKACRLRRLRAKYCKRKIENDPMLALEIEQQLRGGHQQGDWSPAVIAHTIGGFCHQTIYTWVRQSRPDLRQLLPRCGKYRRSYGSSKRPSRGWITKVRSITGRPQEINDRSTLGHYEGDTIVLNKSSAILTVVDRKSKFLIAELISGGVGIAYAVHEALVKQLSCLPPTLRKSLTQDRCGEFAYWDMTETEIPGLTIYFAHPHSPWERGTNEHTNGLLRRYFPKKGKYDTITKAQIENVVRMINHRG</sequence>
<dbReference type="GO" id="GO:0006310">
    <property type="term" value="P:DNA recombination"/>
    <property type="evidence" value="ECO:0007669"/>
    <property type="project" value="UniProtKB-KW"/>
</dbReference>
<name>A0A2H0VJF6_9BACT</name>
<dbReference type="PROSITE" id="PS50994">
    <property type="entry name" value="INTEGRASE"/>
    <property type="match status" value="1"/>
</dbReference>
<dbReference type="Gene3D" id="3.30.420.10">
    <property type="entry name" value="Ribonuclease H-like superfamily/Ribonuclease H"/>
    <property type="match status" value="1"/>
</dbReference>
<proteinExistence type="predicted"/>
<keyword evidence="1" id="KW-0233">DNA recombination</keyword>
<comment type="caution">
    <text evidence="3">The sequence shown here is derived from an EMBL/GenBank/DDBJ whole genome shotgun (WGS) entry which is preliminary data.</text>
</comment>
<dbReference type="InterPro" id="IPR012337">
    <property type="entry name" value="RNaseH-like_sf"/>
</dbReference>
<evidence type="ECO:0000313" key="3">
    <source>
        <dbReference type="EMBL" id="PIR99235.1"/>
    </source>
</evidence>
<dbReference type="InterPro" id="IPR036397">
    <property type="entry name" value="RNaseH_sf"/>
</dbReference>
<evidence type="ECO:0000256" key="1">
    <source>
        <dbReference type="ARBA" id="ARBA00023172"/>
    </source>
</evidence>
<dbReference type="GO" id="GO:0032196">
    <property type="term" value="P:transposition"/>
    <property type="evidence" value="ECO:0007669"/>
    <property type="project" value="TreeGrafter"/>
</dbReference>
<reference evidence="4" key="1">
    <citation type="submission" date="2017-09" db="EMBL/GenBank/DDBJ databases">
        <title>Depth-based differentiation of microbial function through sediment-hosted aquifers and enrichment of novel symbionts in the deep terrestrial subsurface.</title>
        <authorList>
            <person name="Probst A.J."/>
            <person name="Ladd B."/>
            <person name="Jarett J.K."/>
            <person name="Geller-Mcgrath D.E."/>
            <person name="Sieber C.M.K."/>
            <person name="Emerson J.B."/>
            <person name="Anantharaman K."/>
            <person name="Thomas B.C."/>
            <person name="Malmstrom R."/>
            <person name="Stieglmeier M."/>
            <person name="Klingl A."/>
            <person name="Woyke T."/>
            <person name="Ryan C.M."/>
            <person name="Banfield J.F."/>
        </authorList>
    </citation>
    <scope>NUCLEOTIDE SEQUENCE [LARGE SCALE GENOMIC DNA]</scope>
</reference>
<organism evidence="3 4">
    <name type="scientific">Candidatus Collierbacteria bacterium CG10_big_fil_rev_8_21_14_0_10_44_9</name>
    <dbReference type="NCBI Taxonomy" id="1974535"/>
    <lineage>
        <taxon>Bacteria</taxon>
        <taxon>Candidatus Collieribacteriota</taxon>
    </lineage>
</organism>
<feature type="domain" description="Integrase catalytic" evidence="2">
    <location>
        <begin position="163"/>
        <end position="310"/>
    </location>
</feature>
<dbReference type="GO" id="GO:0004803">
    <property type="term" value="F:transposase activity"/>
    <property type="evidence" value="ECO:0007669"/>
    <property type="project" value="TreeGrafter"/>
</dbReference>